<keyword evidence="8 12" id="KW-0143">Chaperone</keyword>
<dbReference type="CDD" id="cd19499">
    <property type="entry name" value="RecA-like_ClpB_Hsp104-like"/>
    <property type="match status" value="1"/>
</dbReference>
<dbReference type="RefSeq" id="WP_386832516.1">
    <property type="nucleotide sequence ID" value="NZ_JBHUNP010000001.1"/>
</dbReference>
<dbReference type="Pfam" id="PF17871">
    <property type="entry name" value="AAA_lid_9"/>
    <property type="match status" value="1"/>
</dbReference>
<dbReference type="PANTHER" id="PTHR11638">
    <property type="entry name" value="ATP-DEPENDENT CLP PROTEASE"/>
    <property type="match status" value="1"/>
</dbReference>
<dbReference type="PANTHER" id="PTHR11638:SF18">
    <property type="entry name" value="HEAT SHOCK PROTEIN 104"/>
    <property type="match status" value="1"/>
</dbReference>
<evidence type="ECO:0000256" key="2">
    <source>
        <dbReference type="ARBA" id="ARBA00008675"/>
    </source>
</evidence>
<dbReference type="SUPFAM" id="SSF81923">
    <property type="entry name" value="Double Clp-N motif"/>
    <property type="match status" value="1"/>
</dbReference>
<evidence type="ECO:0000256" key="1">
    <source>
        <dbReference type="ARBA" id="ARBA00004496"/>
    </source>
</evidence>
<protein>
    <recommendedName>
        <fullName evidence="3 13">Chaperone protein ClpB</fullName>
    </recommendedName>
</protein>
<keyword evidence="6 12" id="KW-0067">ATP-binding</keyword>
<keyword evidence="13" id="KW-0963">Cytoplasm</keyword>
<comment type="similarity">
    <text evidence="2 12">Belongs to the ClpA/ClpB family.</text>
</comment>
<evidence type="ECO:0000256" key="5">
    <source>
        <dbReference type="ARBA" id="ARBA00022741"/>
    </source>
</evidence>
<comment type="subunit">
    <text evidence="13">Homohexamer; The oligomerization is ATP-dependent.</text>
</comment>
<accession>A0ABW5QIB9</accession>
<dbReference type="Proteomes" id="UP001597521">
    <property type="component" value="Unassembled WGS sequence"/>
</dbReference>
<keyword evidence="4 11" id="KW-0677">Repeat</keyword>
<dbReference type="InterPro" id="IPR003593">
    <property type="entry name" value="AAA+_ATPase"/>
</dbReference>
<reference evidence="16" key="1">
    <citation type="journal article" date="2019" name="Int. J. Syst. Evol. Microbiol.">
        <title>The Global Catalogue of Microorganisms (GCM) 10K type strain sequencing project: providing services to taxonomists for standard genome sequencing and annotation.</title>
        <authorList>
            <consortium name="The Broad Institute Genomics Platform"/>
            <consortium name="The Broad Institute Genome Sequencing Center for Infectious Disease"/>
            <person name="Wu L."/>
            <person name="Ma J."/>
        </authorList>
    </citation>
    <scope>NUCLEOTIDE SEQUENCE [LARGE SCALE GENOMIC DNA]</scope>
    <source>
        <strain evidence="16">CCM 7427</strain>
    </source>
</reference>
<dbReference type="CDD" id="cd00009">
    <property type="entry name" value="AAA"/>
    <property type="match status" value="1"/>
</dbReference>
<dbReference type="InterPro" id="IPR003959">
    <property type="entry name" value="ATPase_AAA_core"/>
</dbReference>
<evidence type="ECO:0000313" key="16">
    <source>
        <dbReference type="Proteomes" id="UP001597521"/>
    </source>
</evidence>
<dbReference type="InterPro" id="IPR036628">
    <property type="entry name" value="Clp_N_dom_sf"/>
</dbReference>
<dbReference type="InterPro" id="IPR027417">
    <property type="entry name" value="P-loop_NTPase"/>
</dbReference>
<dbReference type="InterPro" id="IPR001270">
    <property type="entry name" value="ClpA/B"/>
</dbReference>
<dbReference type="Gene3D" id="3.40.50.300">
    <property type="entry name" value="P-loop containing nucleotide triphosphate hydrolases"/>
    <property type="match status" value="3"/>
</dbReference>
<proteinExistence type="inferred from homology"/>
<gene>
    <name evidence="13 15" type="primary">clpB</name>
    <name evidence="15" type="ORF">ACFSX5_06785</name>
</gene>
<dbReference type="SUPFAM" id="SSF52540">
    <property type="entry name" value="P-loop containing nucleoside triphosphate hydrolases"/>
    <property type="match status" value="2"/>
</dbReference>
<dbReference type="InterPro" id="IPR017730">
    <property type="entry name" value="Chaperonin_ClpB"/>
</dbReference>
<evidence type="ECO:0000256" key="13">
    <source>
        <dbReference type="RuleBase" id="RU362034"/>
    </source>
</evidence>
<dbReference type="Pfam" id="PF00004">
    <property type="entry name" value="AAA"/>
    <property type="match status" value="1"/>
</dbReference>
<dbReference type="InterPro" id="IPR019489">
    <property type="entry name" value="Clp_ATPase_C"/>
</dbReference>
<dbReference type="InterPro" id="IPR004176">
    <property type="entry name" value="Clp_R_N"/>
</dbReference>
<comment type="subcellular location">
    <subcellularLocation>
        <location evidence="1 13">Cytoplasm</location>
    </subcellularLocation>
</comment>
<dbReference type="PROSITE" id="PS00870">
    <property type="entry name" value="CLPAB_1"/>
    <property type="match status" value="1"/>
</dbReference>
<keyword evidence="7 13" id="KW-0175">Coiled coil</keyword>
<evidence type="ECO:0000313" key="15">
    <source>
        <dbReference type="EMBL" id="MFD2647492.1"/>
    </source>
</evidence>
<dbReference type="PRINTS" id="PR00300">
    <property type="entry name" value="CLPPROTEASEA"/>
</dbReference>
<evidence type="ECO:0000256" key="6">
    <source>
        <dbReference type="ARBA" id="ARBA00022840"/>
    </source>
</evidence>
<keyword evidence="16" id="KW-1185">Reference proteome</keyword>
<dbReference type="Gene3D" id="1.10.8.60">
    <property type="match status" value="1"/>
</dbReference>
<dbReference type="InterPro" id="IPR050130">
    <property type="entry name" value="ClpA_ClpB"/>
</dbReference>
<dbReference type="EMBL" id="JBHUNP010000001">
    <property type="protein sequence ID" value="MFD2647492.1"/>
    <property type="molecule type" value="Genomic_DNA"/>
</dbReference>
<evidence type="ECO:0000256" key="3">
    <source>
        <dbReference type="ARBA" id="ARBA00017574"/>
    </source>
</evidence>
<name>A0ABW5QIB9_9HYPH</name>
<dbReference type="InterPro" id="IPR028299">
    <property type="entry name" value="ClpA/B_CS2"/>
</dbReference>
<dbReference type="InterPro" id="IPR041546">
    <property type="entry name" value="ClpA/ClpB_AAA_lid"/>
</dbReference>
<feature type="coiled-coil region" evidence="13">
    <location>
        <begin position="413"/>
        <end position="493"/>
    </location>
</feature>
<dbReference type="SMART" id="SM00382">
    <property type="entry name" value="AAA"/>
    <property type="match status" value="2"/>
</dbReference>
<keyword evidence="5 12" id="KW-0547">Nucleotide-binding</keyword>
<dbReference type="PROSITE" id="PS00871">
    <property type="entry name" value="CLPAB_2"/>
    <property type="match status" value="1"/>
</dbReference>
<comment type="subunit">
    <text evidence="10">Homohexamer. The oligomerization is ATP-dependent.</text>
</comment>
<evidence type="ECO:0000256" key="11">
    <source>
        <dbReference type="PROSITE-ProRule" id="PRU01251"/>
    </source>
</evidence>
<dbReference type="PROSITE" id="PS51903">
    <property type="entry name" value="CLP_R"/>
    <property type="match status" value="1"/>
</dbReference>
<dbReference type="Gene3D" id="1.10.1780.10">
    <property type="entry name" value="Clp, N-terminal domain"/>
    <property type="match status" value="1"/>
</dbReference>
<dbReference type="SMART" id="SM01086">
    <property type="entry name" value="ClpB_D2-small"/>
    <property type="match status" value="1"/>
</dbReference>
<organism evidence="15 16">
    <name type="scientific">Devosia albogilva</name>
    <dbReference type="NCBI Taxonomy" id="429726"/>
    <lineage>
        <taxon>Bacteria</taxon>
        <taxon>Pseudomonadati</taxon>
        <taxon>Pseudomonadota</taxon>
        <taxon>Alphaproteobacteria</taxon>
        <taxon>Hyphomicrobiales</taxon>
        <taxon>Devosiaceae</taxon>
        <taxon>Devosia</taxon>
    </lineage>
</organism>
<sequence length="868" mass="95067">MNIEKYTERARGFIQSAQTAALGKGHQQFAPVHLLKVLLDDDQGMANGLIERAGGDPKAARAGVEAALNKIPRVSGDAGQLYLGRELARVFDTAESAAQKAGDSFVTVERLLLALTVEKDTDAGKVLASAGVTPQGLNKAIEEIRKGRTADSASAENAYDALKKYARDLTADVREGKLDPVIGRDEEIRRAIQVLSRRTKNNPVLIGEPGVGKTAIAEGLAIRIVNGDVPESLKNKSLLALDMGALIAGAKYRGEFEERLKGVLSEVTAAEGQIILFIDEMHTLVGAGKADGAMDASNLLKPALARGELHCVGATTLDEYRKHVEKDPALARRFQPVFVAEPTVEDTISILRGLKEKYELHHGIRISDSALVSAATLSNRYITDRFLPDKAIDLMDEAAARLRMAVDSKPEALDELDRRIMQLKIEREALRKEEDEGSRIRLERLEQELAGLEEQAQELSAKWLSEKERLQGATKLKEELDAARSQLEIAQRQGDLARAGELAYGVIPDLERRLKDADANGKADPVMAKETVDTSDIAQVVSRWTGIPVDRMLEGEKEKLLHMETSIGARVIGQSEAVAAVAKAVRRSRAGLQDPNRPIGSFMFLGPTGVGKTELTKALAQFLFDDETAMVRLDMSEFMEKHSVARLIGAPPGYVGYDEGGVLTEAVRRRPYQVVLFDEIEKAHPDVFNVLLQVLDDGRLTDGQGRTVDFRNTVIILTSNLGAYHIQELKDGDPIELARGKVMDEVKAAFRPEFLNRIDEILLFHRLGREHMGSIVDIQFGRLQQLLDDRDITLELTARGREWLANEGYDPAYGARPLKRVIQRWVQDGLADLLLEGRVSDGGQVTVDANDDGIVLLPGGKAETSAAA</sequence>
<evidence type="ECO:0000256" key="12">
    <source>
        <dbReference type="RuleBase" id="RU004432"/>
    </source>
</evidence>
<comment type="caution">
    <text evidence="15">The sequence shown here is derived from an EMBL/GenBank/DDBJ whole genome shotgun (WGS) entry which is preliminary data.</text>
</comment>
<dbReference type="Pfam" id="PF02861">
    <property type="entry name" value="Clp_N"/>
    <property type="match status" value="1"/>
</dbReference>
<dbReference type="Pfam" id="PF10431">
    <property type="entry name" value="ClpB_D2-small"/>
    <property type="match status" value="1"/>
</dbReference>
<comment type="function">
    <text evidence="9">Part of a stress-induced multi-chaperone system, it is involved in the recovery of the cell from heat-induced damage, in cooperation with DnaK, DnaJ and GrpE. Acts before DnaK, in the processing of protein aggregates. Protein binding stimulates the ATPase activity; ATP hydrolysis unfolds the denatured protein aggregates, which probably helps expose new hydrophobic binding sites on the surface of ClpB-bound aggregates, contributing to the solubilization and refolding of denatured protein aggregates by DnaK.</text>
</comment>
<keyword evidence="13" id="KW-0346">Stress response</keyword>
<evidence type="ECO:0000256" key="4">
    <source>
        <dbReference type="ARBA" id="ARBA00022737"/>
    </source>
</evidence>
<evidence type="ECO:0000256" key="7">
    <source>
        <dbReference type="ARBA" id="ARBA00023054"/>
    </source>
</evidence>
<evidence type="ECO:0000256" key="8">
    <source>
        <dbReference type="ARBA" id="ARBA00023186"/>
    </source>
</evidence>
<dbReference type="Pfam" id="PF07724">
    <property type="entry name" value="AAA_2"/>
    <property type="match status" value="1"/>
</dbReference>
<evidence type="ECO:0000256" key="9">
    <source>
        <dbReference type="ARBA" id="ARBA00025613"/>
    </source>
</evidence>
<feature type="domain" description="Clp R" evidence="14">
    <location>
        <begin position="3"/>
        <end position="147"/>
    </location>
</feature>
<dbReference type="InterPro" id="IPR018368">
    <property type="entry name" value="ClpA/B_CS1"/>
</dbReference>
<dbReference type="NCBIfam" id="TIGR03346">
    <property type="entry name" value="chaperone_ClpB"/>
    <property type="match status" value="1"/>
</dbReference>
<evidence type="ECO:0000256" key="10">
    <source>
        <dbReference type="ARBA" id="ARBA00026057"/>
    </source>
</evidence>
<evidence type="ECO:0000259" key="14">
    <source>
        <dbReference type="PROSITE" id="PS51903"/>
    </source>
</evidence>